<dbReference type="InterPro" id="IPR014710">
    <property type="entry name" value="RmlC-like_jellyroll"/>
</dbReference>
<dbReference type="SUPFAM" id="SSF51182">
    <property type="entry name" value="RmlC-like cupins"/>
    <property type="match status" value="1"/>
</dbReference>
<dbReference type="GO" id="GO:0003700">
    <property type="term" value="F:DNA-binding transcription factor activity"/>
    <property type="evidence" value="ECO:0007669"/>
    <property type="project" value="InterPro"/>
</dbReference>
<organism evidence="7 8">
    <name type="scientific">Thalassotalea euphylliae</name>
    <dbReference type="NCBI Taxonomy" id="1655234"/>
    <lineage>
        <taxon>Bacteria</taxon>
        <taxon>Pseudomonadati</taxon>
        <taxon>Pseudomonadota</taxon>
        <taxon>Gammaproteobacteria</taxon>
        <taxon>Alteromonadales</taxon>
        <taxon>Colwelliaceae</taxon>
        <taxon>Thalassotalea</taxon>
    </lineage>
</organism>
<proteinExistence type="predicted"/>
<dbReference type="InterPro" id="IPR009057">
    <property type="entry name" value="Homeodomain-like_sf"/>
</dbReference>
<dbReference type="InterPro" id="IPR003313">
    <property type="entry name" value="AraC-bd"/>
</dbReference>
<evidence type="ECO:0000313" key="7">
    <source>
        <dbReference type="EMBL" id="REL27384.1"/>
    </source>
</evidence>
<dbReference type="PROSITE" id="PS01124">
    <property type="entry name" value="HTH_ARAC_FAMILY_2"/>
    <property type="match status" value="1"/>
</dbReference>
<dbReference type="GO" id="GO:0043565">
    <property type="term" value="F:sequence-specific DNA binding"/>
    <property type="evidence" value="ECO:0007669"/>
    <property type="project" value="InterPro"/>
</dbReference>
<dbReference type="SUPFAM" id="SSF46689">
    <property type="entry name" value="Homeodomain-like"/>
    <property type="match status" value="1"/>
</dbReference>
<keyword evidence="1" id="KW-0678">Repressor</keyword>
<evidence type="ECO:0000256" key="1">
    <source>
        <dbReference type="ARBA" id="ARBA00022491"/>
    </source>
</evidence>
<evidence type="ECO:0000256" key="5">
    <source>
        <dbReference type="ARBA" id="ARBA00023163"/>
    </source>
</evidence>
<evidence type="ECO:0000256" key="2">
    <source>
        <dbReference type="ARBA" id="ARBA00023015"/>
    </source>
</evidence>
<accession>A0A3E0TSC2</accession>
<protein>
    <submittedName>
        <fullName evidence="7">AraC family transcriptional regulator</fullName>
    </submittedName>
</protein>
<dbReference type="Gene3D" id="1.10.10.60">
    <property type="entry name" value="Homeodomain-like"/>
    <property type="match status" value="1"/>
</dbReference>
<keyword evidence="2" id="KW-0805">Transcription regulation</keyword>
<evidence type="ECO:0000256" key="3">
    <source>
        <dbReference type="ARBA" id="ARBA00023125"/>
    </source>
</evidence>
<dbReference type="RefSeq" id="WP_116008464.1">
    <property type="nucleotide sequence ID" value="NZ_QUOU01000001.1"/>
</dbReference>
<feature type="domain" description="HTH araC/xylS-type" evidence="6">
    <location>
        <begin position="160"/>
        <end position="257"/>
    </location>
</feature>
<dbReference type="EMBL" id="QUOU01000001">
    <property type="protein sequence ID" value="REL27384.1"/>
    <property type="molecule type" value="Genomic_DNA"/>
</dbReference>
<dbReference type="Gene3D" id="2.60.120.10">
    <property type="entry name" value="Jelly Rolls"/>
    <property type="match status" value="1"/>
</dbReference>
<dbReference type="PANTHER" id="PTHR11019">
    <property type="entry name" value="HTH-TYPE TRANSCRIPTIONAL REGULATOR NIMR"/>
    <property type="match status" value="1"/>
</dbReference>
<dbReference type="CDD" id="cd06124">
    <property type="entry name" value="cupin_NimR-like_N"/>
    <property type="match status" value="1"/>
</dbReference>
<keyword evidence="3" id="KW-0238">DNA-binding</keyword>
<gene>
    <name evidence="7" type="ORF">DXX93_12945</name>
</gene>
<keyword evidence="5" id="KW-0804">Transcription</keyword>
<comment type="caution">
    <text evidence="7">The sequence shown here is derived from an EMBL/GenBank/DDBJ whole genome shotgun (WGS) entry which is preliminary data.</text>
</comment>
<dbReference type="Pfam" id="PF12833">
    <property type="entry name" value="HTH_18"/>
    <property type="match status" value="1"/>
</dbReference>
<dbReference type="PRINTS" id="PR00032">
    <property type="entry name" value="HTHARAC"/>
</dbReference>
<reference evidence="7 8" key="1">
    <citation type="submission" date="2018-08" db="EMBL/GenBank/DDBJ databases">
        <title>Thalassotalea euphylliae genome.</title>
        <authorList>
            <person name="Summers S."/>
            <person name="Rice S.A."/>
            <person name="Freckelton M.L."/>
            <person name="Nedved B.T."/>
            <person name="Hadfield M.G."/>
        </authorList>
    </citation>
    <scope>NUCLEOTIDE SEQUENCE [LARGE SCALE GENOMIC DNA]</scope>
    <source>
        <strain evidence="7 8">H1</strain>
    </source>
</reference>
<evidence type="ECO:0000259" key="6">
    <source>
        <dbReference type="PROSITE" id="PS01124"/>
    </source>
</evidence>
<dbReference type="PANTHER" id="PTHR11019:SF199">
    <property type="entry name" value="HTH-TYPE TRANSCRIPTIONAL REGULATOR NIMR"/>
    <property type="match status" value="1"/>
</dbReference>
<sequence>MPTIPPSIESEQRLDRPVKVVNRSIASNTVVKRHSHDWGQFIYANKGVLSVVTDTDRYIVPPEQGVWVLPNISHEVTALTEVELTSFYIGNDANNKLPNECCVFEINHFLKTLILEAKSCRNDYQSDDADDLLLSLIRLKLAIAPKVKLQLPYPQDKRLLTMLSIIQNNPANKNNLTQWGKVVGASSRTLSRLFKAETGLTYNAWRQRLNVQIAISKLSHGDAISNIASDLGYESPSAFTYMFRENTGVTPSYYRDKGQ</sequence>
<dbReference type="AlphaFoldDB" id="A0A3E0TSC2"/>
<dbReference type="Proteomes" id="UP000256478">
    <property type="component" value="Unassembled WGS sequence"/>
</dbReference>
<dbReference type="SMART" id="SM00342">
    <property type="entry name" value="HTH_ARAC"/>
    <property type="match status" value="1"/>
</dbReference>
<dbReference type="FunFam" id="1.10.10.60:FF:000132">
    <property type="entry name" value="AraC family transcriptional regulator"/>
    <property type="match status" value="1"/>
</dbReference>
<dbReference type="InterPro" id="IPR020449">
    <property type="entry name" value="Tscrpt_reg_AraC-type_HTH"/>
</dbReference>
<evidence type="ECO:0000256" key="4">
    <source>
        <dbReference type="ARBA" id="ARBA00023159"/>
    </source>
</evidence>
<keyword evidence="4" id="KW-0010">Activator</keyword>
<dbReference type="InterPro" id="IPR011051">
    <property type="entry name" value="RmlC_Cupin_sf"/>
</dbReference>
<dbReference type="Pfam" id="PF02311">
    <property type="entry name" value="AraC_binding"/>
    <property type="match status" value="1"/>
</dbReference>
<dbReference type="InterPro" id="IPR018060">
    <property type="entry name" value="HTH_AraC"/>
</dbReference>
<name>A0A3E0TSC2_9GAMM</name>
<dbReference type="OrthoDB" id="5949386at2"/>
<evidence type="ECO:0000313" key="8">
    <source>
        <dbReference type="Proteomes" id="UP000256478"/>
    </source>
</evidence>